<name>A0AAW0M739_QUESU</name>
<evidence type="ECO:0000313" key="3">
    <source>
        <dbReference type="Proteomes" id="UP000237347"/>
    </source>
</evidence>
<gene>
    <name evidence="2" type="ORF">CFP56_011443</name>
</gene>
<proteinExistence type="predicted"/>
<feature type="region of interest" description="Disordered" evidence="1">
    <location>
        <begin position="46"/>
        <end position="76"/>
    </location>
</feature>
<organism evidence="2 3">
    <name type="scientific">Quercus suber</name>
    <name type="common">Cork oak</name>
    <dbReference type="NCBI Taxonomy" id="58331"/>
    <lineage>
        <taxon>Eukaryota</taxon>
        <taxon>Viridiplantae</taxon>
        <taxon>Streptophyta</taxon>
        <taxon>Embryophyta</taxon>
        <taxon>Tracheophyta</taxon>
        <taxon>Spermatophyta</taxon>
        <taxon>Magnoliopsida</taxon>
        <taxon>eudicotyledons</taxon>
        <taxon>Gunneridae</taxon>
        <taxon>Pentapetalae</taxon>
        <taxon>rosids</taxon>
        <taxon>fabids</taxon>
        <taxon>Fagales</taxon>
        <taxon>Fagaceae</taxon>
        <taxon>Quercus</taxon>
    </lineage>
</organism>
<dbReference type="AlphaFoldDB" id="A0AAW0M739"/>
<comment type="caution">
    <text evidence="2">The sequence shown here is derived from an EMBL/GenBank/DDBJ whole genome shotgun (WGS) entry which is preliminary data.</text>
</comment>
<evidence type="ECO:0000256" key="1">
    <source>
        <dbReference type="SAM" id="MobiDB-lite"/>
    </source>
</evidence>
<dbReference type="EMBL" id="PKMF04000018">
    <property type="protein sequence ID" value="KAK7858642.1"/>
    <property type="molecule type" value="Genomic_DNA"/>
</dbReference>
<protein>
    <submittedName>
        <fullName evidence="2">Uncharacterized protein</fullName>
    </submittedName>
</protein>
<feature type="compositionally biased region" description="Basic and acidic residues" evidence="1">
    <location>
        <begin position="57"/>
        <end position="76"/>
    </location>
</feature>
<sequence>MAFLNHQDSKASIIKQNKDGGYEKFYGVSNKKRLIIKFHIPTPEAKTKTKKVPLKNNHQDSKPITKSSDYRVRFRK</sequence>
<evidence type="ECO:0000313" key="2">
    <source>
        <dbReference type="EMBL" id="KAK7858642.1"/>
    </source>
</evidence>
<accession>A0AAW0M739</accession>
<keyword evidence="3" id="KW-1185">Reference proteome</keyword>
<reference evidence="2 3" key="1">
    <citation type="journal article" date="2018" name="Sci. Data">
        <title>The draft genome sequence of cork oak.</title>
        <authorList>
            <person name="Ramos A.M."/>
            <person name="Usie A."/>
            <person name="Barbosa P."/>
            <person name="Barros P.M."/>
            <person name="Capote T."/>
            <person name="Chaves I."/>
            <person name="Simoes F."/>
            <person name="Abreu I."/>
            <person name="Carrasquinho I."/>
            <person name="Faro C."/>
            <person name="Guimaraes J.B."/>
            <person name="Mendonca D."/>
            <person name="Nobrega F."/>
            <person name="Rodrigues L."/>
            <person name="Saibo N.J.M."/>
            <person name="Varela M.C."/>
            <person name="Egas C."/>
            <person name="Matos J."/>
            <person name="Miguel C.M."/>
            <person name="Oliveira M.M."/>
            <person name="Ricardo C.P."/>
            <person name="Goncalves S."/>
        </authorList>
    </citation>
    <scope>NUCLEOTIDE SEQUENCE [LARGE SCALE GENOMIC DNA]</scope>
    <source>
        <strain evidence="3">cv. HL8</strain>
    </source>
</reference>
<dbReference type="Proteomes" id="UP000237347">
    <property type="component" value="Unassembled WGS sequence"/>
</dbReference>